<dbReference type="Proteomes" id="UP000297814">
    <property type="component" value="Unassembled WGS sequence"/>
</dbReference>
<feature type="compositionally biased region" description="Polar residues" evidence="1">
    <location>
        <begin position="179"/>
        <end position="192"/>
    </location>
</feature>
<dbReference type="EMBL" id="PQXK01000162">
    <property type="protein sequence ID" value="TGO35317.1"/>
    <property type="molecule type" value="Genomic_DNA"/>
</dbReference>
<proteinExistence type="predicted"/>
<feature type="region of interest" description="Disordered" evidence="1">
    <location>
        <begin position="173"/>
        <end position="192"/>
    </location>
</feature>
<accession>A0A4Z1GNV3</accession>
<organism evidence="2 3">
    <name type="scientific">Botrytis hyacinthi</name>
    <dbReference type="NCBI Taxonomy" id="278943"/>
    <lineage>
        <taxon>Eukaryota</taxon>
        <taxon>Fungi</taxon>
        <taxon>Dikarya</taxon>
        <taxon>Ascomycota</taxon>
        <taxon>Pezizomycotina</taxon>
        <taxon>Leotiomycetes</taxon>
        <taxon>Helotiales</taxon>
        <taxon>Sclerotiniaceae</taxon>
        <taxon>Botrytis</taxon>
    </lineage>
</organism>
<gene>
    <name evidence="2" type="ORF">BHYA_0162g00050</name>
</gene>
<evidence type="ECO:0000313" key="3">
    <source>
        <dbReference type="Proteomes" id="UP000297814"/>
    </source>
</evidence>
<comment type="caution">
    <text evidence="2">The sequence shown here is derived from an EMBL/GenBank/DDBJ whole genome shotgun (WGS) entry which is preliminary data.</text>
</comment>
<protein>
    <submittedName>
        <fullName evidence="2">Uncharacterized protein</fullName>
    </submittedName>
</protein>
<name>A0A4Z1GNV3_9HELO</name>
<feature type="region of interest" description="Disordered" evidence="1">
    <location>
        <begin position="19"/>
        <end position="43"/>
    </location>
</feature>
<reference evidence="2 3" key="1">
    <citation type="submission" date="2017-12" db="EMBL/GenBank/DDBJ databases">
        <title>Comparative genomics of Botrytis spp.</title>
        <authorList>
            <person name="Valero-Jimenez C.A."/>
            <person name="Tapia P."/>
            <person name="Veloso J."/>
            <person name="Silva-Moreno E."/>
            <person name="Staats M."/>
            <person name="Valdes J.H."/>
            <person name="Van Kan J.A.L."/>
        </authorList>
    </citation>
    <scope>NUCLEOTIDE SEQUENCE [LARGE SCALE GENOMIC DNA]</scope>
    <source>
        <strain evidence="2 3">Bh0001</strain>
    </source>
</reference>
<dbReference type="AlphaFoldDB" id="A0A4Z1GNV3"/>
<keyword evidence="3" id="KW-1185">Reference proteome</keyword>
<sequence>MSKINNQIVFNKYSSPDVRTSLNTDAPSTNKRKREVSEEDHSSENVRELLVTEYGSHSILTSEALIVILKCDSLSSLQSVCQYRKPEGIETSDAVLNRLVNDMNKQKRRDKGLRRQWAKSMARKPGRDPIGTPFFIGLHAMTPTIPSTVSELIAADTNQKSKIKETPESTVKFGLKASPDTNTSTSSAAENNDQLIVKLKLPK</sequence>
<evidence type="ECO:0000313" key="2">
    <source>
        <dbReference type="EMBL" id="TGO35317.1"/>
    </source>
</evidence>
<evidence type="ECO:0000256" key="1">
    <source>
        <dbReference type="SAM" id="MobiDB-lite"/>
    </source>
</evidence>
<feature type="compositionally biased region" description="Polar residues" evidence="1">
    <location>
        <begin position="19"/>
        <end position="29"/>
    </location>
</feature>